<dbReference type="Proteomes" id="UP000008281">
    <property type="component" value="Unassembled WGS sequence"/>
</dbReference>
<dbReference type="RefSeq" id="XP_003095467.1">
    <property type="nucleotide sequence ID" value="XM_003095419.1"/>
</dbReference>
<feature type="region of interest" description="Disordered" evidence="1">
    <location>
        <begin position="17"/>
        <end position="94"/>
    </location>
</feature>
<reference evidence="3 5" key="2">
    <citation type="submission" date="2019-12" db="EMBL/GenBank/DDBJ databases">
        <title>Chromosome-level assembly of the Caenorhabditis remanei genome.</title>
        <authorList>
            <person name="Teterina A.A."/>
            <person name="Willis J.H."/>
            <person name="Phillips P.C."/>
        </authorList>
    </citation>
    <scope>NUCLEOTIDE SEQUENCE [LARGE SCALE GENOMIC DNA]</scope>
    <source>
        <strain evidence="3 5">PX506</strain>
        <tissue evidence="3">Whole organism</tissue>
    </source>
</reference>
<evidence type="ECO:0000313" key="4">
    <source>
        <dbReference type="Proteomes" id="UP000008281"/>
    </source>
</evidence>
<dbReference type="GeneID" id="9827237"/>
<gene>
    <name evidence="2" type="ORF">CRE_16304</name>
    <name evidence="3" type="ORF">GCK72_013079</name>
</gene>
<accession>E3N800</accession>
<evidence type="ECO:0000313" key="2">
    <source>
        <dbReference type="EMBL" id="EFO89264.1"/>
    </source>
</evidence>
<evidence type="ECO:0000256" key="1">
    <source>
        <dbReference type="SAM" id="MobiDB-lite"/>
    </source>
</evidence>
<dbReference type="AlphaFoldDB" id="E3N800"/>
<name>E3N800_CAERE</name>
<evidence type="ECO:0000313" key="3">
    <source>
        <dbReference type="EMBL" id="KAF1756625.1"/>
    </source>
</evidence>
<dbReference type="CTD" id="9827237"/>
<feature type="compositionally biased region" description="Low complexity" evidence="1">
    <location>
        <begin position="44"/>
        <end position="68"/>
    </location>
</feature>
<dbReference type="HOGENOM" id="CLU_1645297_0_0_1"/>
<dbReference type="EMBL" id="WUAV01000004">
    <property type="protein sequence ID" value="KAF1756625.1"/>
    <property type="molecule type" value="Genomic_DNA"/>
</dbReference>
<dbReference type="EMBL" id="DS268553">
    <property type="protein sequence ID" value="EFO89264.1"/>
    <property type="molecule type" value="Genomic_DNA"/>
</dbReference>
<protein>
    <submittedName>
        <fullName evidence="2">Uncharacterized protein</fullName>
    </submittedName>
</protein>
<sequence>MDANALFMSLPSIHFPSETLVQSSSSDSSSSPTAKKKKKEVILSKKTPPASSSSSSSSDASDADTPTSKKMKNGQQPASKEKKEEPVSIENVPEGLRKLGFPEKFVSRNCEKKWIKKAMSQLRDTVPMSPRGISDLSVTDGIDLYTYLGYNKISNTKSWME</sequence>
<proteinExistence type="predicted"/>
<keyword evidence="4" id="KW-1185">Reference proteome</keyword>
<dbReference type="Proteomes" id="UP000483820">
    <property type="component" value="Chromosome IV"/>
</dbReference>
<organism evidence="4">
    <name type="scientific">Caenorhabditis remanei</name>
    <name type="common">Caenorhabditis vulgaris</name>
    <dbReference type="NCBI Taxonomy" id="31234"/>
    <lineage>
        <taxon>Eukaryota</taxon>
        <taxon>Metazoa</taxon>
        <taxon>Ecdysozoa</taxon>
        <taxon>Nematoda</taxon>
        <taxon>Chromadorea</taxon>
        <taxon>Rhabditida</taxon>
        <taxon>Rhabditina</taxon>
        <taxon>Rhabditomorpha</taxon>
        <taxon>Rhabditoidea</taxon>
        <taxon>Rhabditidae</taxon>
        <taxon>Peloderinae</taxon>
        <taxon>Caenorhabditis</taxon>
    </lineage>
</organism>
<reference evidence="2" key="1">
    <citation type="submission" date="2007-07" db="EMBL/GenBank/DDBJ databases">
        <title>PCAP assembly of the Caenorhabditis remanei genome.</title>
        <authorList>
            <consortium name="The Caenorhabditis remanei Sequencing Consortium"/>
            <person name="Wilson R.K."/>
        </authorList>
    </citation>
    <scope>NUCLEOTIDE SEQUENCE [LARGE SCALE GENOMIC DNA]</scope>
    <source>
        <strain evidence="2">PB4641</strain>
    </source>
</reference>
<dbReference type="KEGG" id="crq:GCK72_013079"/>
<feature type="compositionally biased region" description="Low complexity" evidence="1">
    <location>
        <begin position="23"/>
        <end position="33"/>
    </location>
</feature>
<evidence type="ECO:0000313" key="5">
    <source>
        <dbReference type="Proteomes" id="UP000483820"/>
    </source>
</evidence>